<accession>A0A5N1J464</accession>
<gene>
    <name evidence="1" type="ORF">F0P93_29940</name>
</gene>
<keyword evidence="2" id="KW-1185">Reference proteome</keyword>
<evidence type="ECO:0000313" key="2">
    <source>
        <dbReference type="Proteomes" id="UP000326344"/>
    </source>
</evidence>
<protein>
    <submittedName>
        <fullName evidence="1">Uncharacterized protein</fullName>
    </submittedName>
</protein>
<dbReference type="RefSeq" id="WP_150881469.1">
    <property type="nucleotide sequence ID" value="NZ_VTWS01000012.1"/>
</dbReference>
<reference evidence="1 2" key="1">
    <citation type="submission" date="2019-09" db="EMBL/GenBank/DDBJ databases">
        <title>Genome Sequence of Larkinella sp MA1.</title>
        <authorList>
            <person name="Srinivasan S."/>
        </authorList>
    </citation>
    <scope>NUCLEOTIDE SEQUENCE [LARGE SCALE GENOMIC DNA]</scope>
    <source>
        <strain evidence="1 2">MA1</strain>
    </source>
</reference>
<name>A0A5N1J464_9BACT</name>
<comment type="caution">
    <text evidence="1">The sequence shown here is derived from an EMBL/GenBank/DDBJ whole genome shotgun (WGS) entry which is preliminary data.</text>
</comment>
<proteinExistence type="predicted"/>
<evidence type="ECO:0000313" key="1">
    <source>
        <dbReference type="EMBL" id="KAA9345474.1"/>
    </source>
</evidence>
<dbReference type="EMBL" id="VTWS01000012">
    <property type="protein sequence ID" value="KAA9345474.1"/>
    <property type="molecule type" value="Genomic_DNA"/>
</dbReference>
<dbReference type="AlphaFoldDB" id="A0A5N1J464"/>
<dbReference type="Proteomes" id="UP000326344">
    <property type="component" value="Unassembled WGS sequence"/>
</dbReference>
<organism evidence="1 2">
    <name type="scientific">Larkinella humicola</name>
    <dbReference type="NCBI Taxonomy" id="2607654"/>
    <lineage>
        <taxon>Bacteria</taxon>
        <taxon>Pseudomonadati</taxon>
        <taxon>Bacteroidota</taxon>
        <taxon>Cytophagia</taxon>
        <taxon>Cytophagales</taxon>
        <taxon>Spirosomataceae</taxon>
        <taxon>Larkinella</taxon>
    </lineage>
</organism>
<sequence length="176" mass="19750">MPMESLQLSSDITLEMYIEFHKKQFGVDKTADDFVKDAFKAVIREGWIVAADPLSDIHEIRQTGKFEDSFSQNFSSGKRFAALFLANKFLKKVLYFEWKSENVFYCPPGQTIADAAANPNSLGFANYLLTNTPFIYSDDAAQQWASQSFEPIGEILGQFRIAGTTSTNHSNAPLIL</sequence>